<dbReference type="Proteomes" id="UP000717534">
    <property type="component" value="Unassembled WGS sequence"/>
</dbReference>
<evidence type="ECO:0000313" key="4">
    <source>
        <dbReference type="Proteomes" id="UP000717534"/>
    </source>
</evidence>
<dbReference type="InterPro" id="IPR036165">
    <property type="entry name" value="YefM-like_sf"/>
</dbReference>
<comment type="caution">
    <text evidence="3">The sequence shown here is derived from an EMBL/GenBank/DDBJ whole genome shotgun (WGS) entry which is preliminary data.</text>
</comment>
<sequence>MQTMKASEFKAKCLHLMDQVNETGEEIVITKNGKPVSILRAYKEVPETLFGLHKGKIKSNDDLIAPVDVKWDAE</sequence>
<dbReference type="NCBIfam" id="TIGR01552">
    <property type="entry name" value="phd_fam"/>
    <property type="match status" value="1"/>
</dbReference>
<protein>
    <recommendedName>
        <fullName evidence="2">Antitoxin</fullName>
    </recommendedName>
</protein>
<comment type="function">
    <text evidence="2">Antitoxin component of a type II toxin-antitoxin (TA) system.</text>
</comment>
<name>A0ABS3AU78_9BACT</name>
<comment type="similarity">
    <text evidence="1 2">Belongs to the phD/YefM antitoxin family.</text>
</comment>
<dbReference type="Pfam" id="PF02604">
    <property type="entry name" value="PhdYeFM_antitox"/>
    <property type="match status" value="1"/>
</dbReference>
<accession>A0ABS3AU78</accession>
<dbReference type="InterPro" id="IPR006442">
    <property type="entry name" value="Antitoxin_Phd/YefM"/>
</dbReference>
<evidence type="ECO:0000256" key="1">
    <source>
        <dbReference type="ARBA" id="ARBA00009981"/>
    </source>
</evidence>
<dbReference type="Gene3D" id="3.40.1620.10">
    <property type="entry name" value="YefM-like domain"/>
    <property type="match status" value="1"/>
</dbReference>
<evidence type="ECO:0000313" key="3">
    <source>
        <dbReference type="EMBL" id="MBN4068187.1"/>
    </source>
</evidence>
<dbReference type="SUPFAM" id="SSF143120">
    <property type="entry name" value="YefM-like"/>
    <property type="match status" value="1"/>
</dbReference>
<organism evidence="3 4">
    <name type="scientific">Desulfotalea psychrophila</name>
    <dbReference type="NCBI Taxonomy" id="84980"/>
    <lineage>
        <taxon>Bacteria</taxon>
        <taxon>Pseudomonadati</taxon>
        <taxon>Thermodesulfobacteriota</taxon>
        <taxon>Desulfobulbia</taxon>
        <taxon>Desulfobulbales</taxon>
        <taxon>Desulfocapsaceae</taxon>
        <taxon>Desulfotalea</taxon>
    </lineage>
</organism>
<reference evidence="3 4" key="1">
    <citation type="submission" date="2021-02" db="EMBL/GenBank/DDBJ databases">
        <title>Activity-based single-cell genomes from oceanic crustal fluid captures similar information to metagenomic and metatranscriptomic surveys with orders of magnitude less sampling.</title>
        <authorList>
            <person name="D'Angelo T.S."/>
            <person name="Orcutt B.N."/>
        </authorList>
    </citation>
    <scope>NUCLEOTIDE SEQUENCE [LARGE SCALE GENOMIC DNA]</scope>
    <source>
        <strain evidence="3">AH-315-G02</strain>
    </source>
</reference>
<keyword evidence="4" id="KW-1185">Reference proteome</keyword>
<gene>
    <name evidence="3" type="ORF">JYU06_01495</name>
</gene>
<evidence type="ECO:0000256" key="2">
    <source>
        <dbReference type="RuleBase" id="RU362080"/>
    </source>
</evidence>
<proteinExistence type="inferred from homology"/>
<dbReference type="EMBL" id="JAFITO010000006">
    <property type="protein sequence ID" value="MBN4068187.1"/>
    <property type="molecule type" value="Genomic_DNA"/>
</dbReference>